<dbReference type="RefSeq" id="WP_250421925.1">
    <property type="nucleotide sequence ID" value="NZ_JAJKBJ010000013.1"/>
</dbReference>
<sequence length="78" mass="8946">MTLTQRIRNAIERVGLINLPQDKHVTLEQGGLDSLMLALLIIELEREFKIKIPVMPLVKEHYESIDTIEKHLTELGAK</sequence>
<organism evidence="2 3">
    <name type="scientific">Legionella maioricensis</name>
    <dbReference type="NCBI Taxonomy" id="2896528"/>
    <lineage>
        <taxon>Bacteria</taxon>
        <taxon>Pseudomonadati</taxon>
        <taxon>Pseudomonadota</taxon>
        <taxon>Gammaproteobacteria</taxon>
        <taxon>Legionellales</taxon>
        <taxon>Legionellaceae</taxon>
        <taxon>Legionella</taxon>
    </lineage>
</organism>
<keyword evidence="3" id="KW-1185">Reference proteome</keyword>
<dbReference type="SUPFAM" id="SSF47336">
    <property type="entry name" value="ACP-like"/>
    <property type="match status" value="1"/>
</dbReference>
<comment type="caution">
    <text evidence="2">The sequence shown here is derived from an EMBL/GenBank/DDBJ whole genome shotgun (WGS) entry which is preliminary data.</text>
</comment>
<reference evidence="2" key="1">
    <citation type="submission" date="2021-11" db="EMBL/GenBank/DDBJ databases">
        <title>Legionella maioricencis sp. nov., a new species isolated from hot water samples in Mallorca.</title>
        <authorList>
            <person name="Crespi S."/>
            <person name="Drasar V."/>
            <person name="Salva-Serra F."/>
            <person name="Jaen-Luchoro D."/>
            <person name="Pineiro-Iglesias B."/>
            <person name="Aliaga F."/>
            <person name="Fernandez-Juarez V."/>
            <person name="Coll G."/>
            <person name="Moore E.R.B."/>
            <person name="Bennasar-Figueras A."/>
        </authorList>
    </citation>
    <scope>NUCLEOTIDE SEQUENCE</scope>
    <source>
        <strain evidence="2">HCPI-6</strain>
    </source>
</reference>
<dbReference type="InterPro" id="IPR009081">
    <property type="entry name" value="PP-bd_ACP"/>
</dbReference>
<dbReference type="Pfam" id="PF00550">
    <property type="entry name" value="PP-binding"/>
    <property type="match status" value="1"/>
</dbReference>
<accession>A0A9X2IBS6</accession>
<feature type="domain" description="Carrier" evidence="1">
    <location>
        <begin position="1"/>
        <end position="78"/>
    </location>
</feature>
<dbReference type="AlphaFoldDB" id="A0A9X2IBS6"/>
<protein>
    <submittedName>
        <fullName evidence="2">Acyl carrier protein</fullName>
    </submittedName>
</protein>
<evidence type="ECO:0000313" key="2">
    <source>
        <dbReference type="EMBL" id="MCL9684710.1"/>
    </source>
</evidence>
<dbReference type="Proteomes" id="UP001139721">
    <property type="component" value="Unassembled WGS sequence"/>
</dbReference>
<dbReference type="Gene3D" id="1.10.1200.10">
    <property type="entry name" value="ACP-like"/>
    <property type="match status" value="1"/>
</dbReference>
<proteinExistence type="predicted"/>
<evidence type="ECO:0000313" key="3">
    <source>
        <dbReference type="Proteomes" id="UP001139721"/>
    </source>
</evidence>
<dbReference type="PROSITE" id="PS50075">
    <property type="entry name" value="CARRIER"/>
    <property type="match status" value="1"/>
</dbReference>
<evidence type="ECO:0000259" key="1">
    <source>
        <dbReference type="PROSITE" id="PS50075"/>
    </source>
</evidence>
<dbReference type="InterPro" id="IPR036736">
    <property type="entry name" value="ACP-like_sf"/>
</dbReference>
<dbReference type="EMBL" id="JAJKBJ010000013">
    <property type="protein sequence ID" value="MCL9684710.1"/>
    <property type="molecule type" value="Genomic_DNA"/>
</dbReference>
<gene>
    <name evidence="2" type="ORF">LOX96_11440</name>
</gene>
<name>A0A9X2IBS6_9GAMM</name>